<dbReference type="GO" id="GO:0005737">
    <property type="term" value="C:cytoplasm"/>
    <property type="evidence" value="ECO:0007669"/>
    <property type="project" value="UniProtKB-SubCell"/>
</dbReference>
<dbReference type="GO" id="GO:0008289">
    <property type="term" value="F:lipid binding"/>
    <property type="evidence" value="ECO:0007669"/>
    <property type="project" value="UniProtKB-KW"/>
</dbReference>
<evidence type="ECO:0000256" key="6">
    <source>
        <dbReference type="ARBA" id="ARBA00022618"/>
    </source>
</evidence>
<dbReference type="InterPro" id="IPR011074">
    <property type="entry name" value="CRAL/TRIO_N_dom"/>
</dbReference>
<gene>
    <name evidence="13" type="ORF">RIF29_32832</name>
</gene>
<evidence type="ECO:0000256" key="8">
    <source>
        <dbReference type="ARBA" id="ARBA00023136"/>
    </source>
</evidence>
<comment type="similarity">
    <text evidence="3">Belongs to the patellin family.</text>
</comment>
<accession>A0AAN9EIP3</accession>
<dbReference type="SUPFAM" id="SSF46938">
    <property type="entry name" value="CRAL/TRIO N-terminal domain"/>
    <property type="match status" value="1"/>
</dbReference>
<dbReference type="InterPro" id="IPR036865">
    <property type="entry name" value="CRAL-TRIO_dom_sf"/>
</dbReference>
<evidence type="ECO:0000256" key="10">
    <source>
        <dbReference type="SAM" id="MobiDB-lite"/>
    </source>
</evidence>
<evidence type="ECO:0000256" key="5">
    <source>
        <dbReference type="ARBA" id="ARBA00022490"/>
    </source>
</evidence>
<keyword evidence="5" id="KW-0963">Cytoplasm</keyword>
<keyword evidence="4" id="KW-0813">Transport</keyword>
<sequence length="459" mass="52421">MADDDSNHPAPSSPPPLHSESESLTTQHPLPPPIPIAAEDVTVVVQDDDKVVEVEVEEPSSLKLLTPQNLVSFKEESNRVSDLSDSQRNALRDLNHLLSLHLTKQQQEDVSVSIWGVPLLKDERSDVILLKFLRARDFKPNDALTMLTNTLQWRNHFGIEALLQQDLGLGDDLDKVFFIHGSDRDSHPVCYNIFGEFQNKELYQKCFSTQECRDRFLRWRIQFLERSIRNLLHFDPAGTNVNTFVQVNDLHNSPGPAKHELRQTTNQALQLLQDNYPEFVAKQIFINVPWWYLAFYTMISPFLTQRTKSKFVFAGPSKSPDALFKYISPEQVPVQYGGLSVDSCDCNPDFSMSDPVTEIPLKPNTKQTIEIAIFEKCIIVWELRVVGWEVSYNAEFKPDAKDGYTVIIQKATKMSPTDEPVVSNSFKVGELGKLLLTIDNPTLKKKRLLYRFNIKPYSD</sequence>
<protein>
    <submittedName>
        <fullName evidence="13">Uncharacterized protein</fullName>
    </submittedName>
</protein>
<evidence type="ECO:0000256" key="2">
    <source>
        <dbReference type="ARBA" id="ARBA00004496"/>
    </source>
</evidence>
<reference evidence="13 14" key="1">
    <citation type="submission" date="2024-01" db="EMBL/GenBank/DDBJ databases">
        <title>The genomes of 5 underutilized Papilionoideae crops provide insights into root nodulation and disease resistanc.</title>
        <authorList>
            <person name="Yuan L."/>
        </authorList>
    </citation>
    <scope>NUCLEOTIDE SEQUENCE [LARGE SCALE GENOMIC DNA]</scope>
    <source>
        <strain evidence="13">ZHUSHIDOU_FW_LH</strain>
        <tissue evidence="13">Leaf</tissue>
    </source>
</reference>
<dbReference type="Gene3D" id="3.40.525.10">
    <property type="entry name" value="CRAL-TRIO lipid binding domain"/>
    <property type="match status" value="1"/>
</dbReference>
<dbReference type="EMBL" id="JAYWIO010000006">
    <property type="protein sequence ID" value="KAK7258254.1"/>
    <property type="molecule type" value="Genomic_DNA"/>
</dbReference>
<dbReference type="PRINTS" id="PR00180">
    <property type="entry name" value="CRETINALDHBP"/>
</dbReference>
<feature type="domain" description="CRAL-TRIO" evidence="11">
    <location>
        <begin position="179"/>
        <end position="344"/>
    </location>
</feature>
<dbReference type="Pfam" id="PF00650">
    <property type="entry name" value="CRAL_TRIO"/>
    <property type="match status" value="1"/>
</dbReference>
<keyword evidence="7" id="KW-0446">Lipid-binding</keyword>
<dbReference type="PANTHER" id="PTHR45932:SF6">
    <property type="entry name" value="PATELLIN-3"/>
    <property type="match status" value="1"/>
</dbReference>
<comment type="subcellular location">
    <subcellularLocation>
        <location evidence="2">Cytoplasm</location>
    </subcellularLocation>
    <subcellularLocation>
        <location evidence="1">Membrane</location>
    </subcellularLocation>
</comment>
<keyword evidence="14" id="KW-1185">Reference proteome</keyword>
<evidence type="ECO:0000259" key="11">
    <source>
        <dbReference type="PROSITE" id="PS50191"/>
    </source>
</evidence>
<keyword evidence="6" id="KW-0132">Cell division</keyword>
<dbReference type="Pfam" id="PF03765">
    <property type="entry name" value="CRAL_TRIO_N"/>
    <property type="match status" value="1"/>
</dbReference>
<evidence type="ECO:0000259" key="12">
    <source>
        <dbReference type="PROSITE" id="PS50866"/>
    </source>
</evidence>
<dbReference type="PANTHER" id="PTHR45932">
    <property type="entry name" value="PATELLIN-1"/>
    <property type="match status" value="1"/>
</dbReference>
<keyword evidence="8" id="KW-0472">Membrane</keyword>
<dbReference type="CDD" id="cd00170">
    <property type="entry name" value="SEC14"/>
    <property type="match status" value="1"/>
</dbReference>
<evidence type="ECO:0000313" key="14">
    <source>
        <dbReference type="Proteomes" id="UP001372338"/>
    </source>
</evidence>
<dbReference type="InterPro" id="IPR044834">
    <property type="entry name" value="PATL"/>
</dbReference>
<dbReference type="GO" id="GO:0051301">
    <property type="term" value="P:cell division"/>
    <property type="evidence" value="ECO:0007669"/>
    <property type="project" value="UniProtKB-KW"/>
</dbReference>
<dbReference type="GO" id="GO:0016020">
    <property type="term" value="C:membrane"/>
    <property type="evidence" value="ECO:0007669"/>
    <property type="project" value="UniProtKB-SubCell"/>
</dbReference>
<evidence type="ECO:0000256" key="1">
    <source>
        <dbReference type="ARBA" id="ARBA00004370"/>
    </source>
</evidence>
<name>A0AAN9EIP3_CROPI</name>
<dbReference type="AlphaFoldDB" id="A0AAN9EIP3"/>
<evidence type="ECO:0000256" key="7">
    <source>
        <dbReference type="ARBA" id="ARBA00023121"/>
    </source>
</evidence>
<dbReference type="InterPro" id="IPR001251">
    <property type="entry name" value="CRAL-TRIO_dom"/>
</dbReference>
<evidence type="ECO:0000313" key="13">
    <source>
        <dbReference type="EMBL" id="KAK7258254.1"/>
    </source>
</evidence>
<feature type="region of interest" description="Disordered" evidence="10">
    <location>
        <begin position="1"/>
        <end position="37"/>
    </location>
</feature>
<feature type="domain" description="GOLD" evidence="12">
    <location>
        <begin position="349"/>
        <end position="454"/>
    </location>
</feature>
<evidence type="ECO:0000256" key="9">
    <source>
        <dbReference type="ARBA" id="ARBA00023306"/>
    </source>
</evidence>
<organism evidence="13 14">
    <name type="scientific">Crotalaria pallida</name>
    <name type="common">Smooth rattlebox</name>
    <name type="synonym">Crotalaria striata</name>
    <dbReference type="NCBI Taxonomy" id="3830"/>
    <lineage>
        <taxon>Eukaryota</taxon>
        <taxon>Viridiplantae</taxon>
        <taxon>Streptophyta</taxon>
        <taxon>Embryophyta</taxon>
        <taxon>Tracheophyta</taxon>
        <taxon>Spermatophyta</taxon>
        <taxon>Magnoliopsida</taxon>
        <taxon>eudicotyledons</taxon>
        <taxon>Gunneridae</taxon>
        <taxon>Pentapetalae</taxon>
        <taxon>rosids</taxon>
        <taxon>fabids</taxon>
        <taxon>Fabales</taxon>
        <taxon>Fabaceae</taxon>
        <taxon>Papilionoideae</taxon>
        <taxon>50 kb inversion clade</taxon>
        <taxon>genistoids sensu lato</taxon>
        <taxon>core genistoids</taxon>
        <taxon>Crotalarieae</taxon>
        <taxon>Crotalaria</taxon>
    </lineage>
</organism>
<dbReference type="Pfam" id="PF25099">
    <property type="entry name" value="GOLD_PATL1_C"/>
    <property type="match status" value="1"/>
</dbReference>
<dbReference type="PROSITE" id="PS50191">
    <property type="entry name" value="CRAL_TRIO"/>
    <property type="match status" value="1"/>
</dbReference>
<dbReference type="SMART" id="SM00516">
    <property type="entry name" value="SEC14"/>
    <property type="match status" value="1"/>
</dbReference>
<dbReference type="Proteomes" id="UP001372338">
    <property type="component" value="Unassembled WGS sequence"/>
</dbReference>
<dbReference type="InterPro" id="IPR056794">
    <property type="entry name" value="PATL1-6_C_GOLD"/>
</dbReference>
<evidence type="ECO:0000256" key="4">
    <source>
        <dbReference type="ARBA" id="ARBA00022448"/>
    </source>
</evidence>
<dbReference type="InterPro" id="IPR036273">
    <property type="entry name" value="CRAL/TRIO_N_dom_sf"/>
</dbReference>
<evidence type="ECO:0000256" key="3">
    <source>
        <dbReference type="ARBA" id="ARBA00007155"/>
    </source>
</evidence>
<dbReference type="SUPFAM" id="SSF52087">
    <property type="entry name" value="CRAL/TRIO domain"/>
    <property type="match status" value="1"/>
</dbReference>
<dbReference type="InterPro" id="IPR009038">
    <property type="entry name" value="GOLD_dom"/>
</dbReference>
<dbReference type="PROSITE" id="PS50866">
    <property type="entry name" value="GOLD"/>
    <property type="match status" value="1"/>
</dbReference>
<proteinExistence type="inferred from homology"/>
<comment type="caution">
    <text evidence="13">The sequence shown here is derived from an EMBL/GenBank/DDBJ whole genome shotgun (WGS) entry which is preliminary data.</text>
</comment>
<dbReference type="SMART" id="SM01100">
    <property type="entry name" value="CRAL_TRIO_N"/>
    <property type="match status" value="1"/>
</dbReference>
<keyword evidence="9" id="KW-0131">Cell cycle</keyword>